<dbReference type="Pfam" id="PF00892">
    <property type="entry name" value="EamA"/>
    <property type="match status" value="2"/>
</dbReference>
<keyword evidence="2" id="KW-1003">Cell membrane</keyword>
<dbReference type="AlphaFoldDB" id="A0A5K7ZVR7"/>
<feature type="transmembrane region" description="Helical" evidence="6">
    <location>
        <begin position="259"/>
        <end position="276"/>
    </location>
</feature>
<proteinExistence type="predicted"/>
<evidence type="ECO:0000313" key="9">
    <source>
        <dbReference type="Proteomes" id="UP000425960"/>
    </source>
</evidence>
<evidence type="ECO:0000256" key="2">
    <source>
        <dbReference type="ARBA" id="ARBA00022475"/>
    </source>
</evidence>
<feature type="transmembrane region" description="Helical" evidence="6">
    <location>
        <begin position="282"/>
        <end position="300"/>
    </location>
</feature>
<dbReference type="Proteomes" id="UP000425960">
    <property type="component" value="Chromosome"/>
</dbReference>
<feature type="transmembrane region" description="Helical" evidence="6">
    <location>
        <begin position="107"/>
        <end position="130"/>
    </location>
</feature>
<dbReference type="GO" id="GO:0005886">
    <property type="term" value="C:plasma membrane"/>
    <property type="evidence" value="ECO:0007669"/>
    <property type="project" value="UniProtKB-SubCell"/>
</dbReference>
<evidence type="ECO:0000256" key="1">
    <source>
        <dbReference type="ARBA" id="ARBA00004651"/>
    </source>
</evidence>
<dbReference type="InterPro" id="IPR050638">
    <property type="entry name" value="AA-Vitamin_Transporters"/>
</dbReference>
<feature type="domain" description="EamA" evidence="7">
    <location>
        <begin position="25"/>
        <end position="154"/>
    </location>
</feature>
<feature type="transmembrane region" description="Helical" evidence="6">
    <location>
        <begin position="197"/>
        <end position="217"/>
    </location>
</feature>
<keyword evidence="4 6" id="KW-1133">Transmembrane helix</keyword>
<sequence>MRARYTESGLNLFLRCDMTFLSGSFIVLLTVIFGGNAVAIKLTLTGMGPLTTAGLRFALAAIAIALWALATGRSFRIRPGQRFQLMIVSSGFTLQLCLFYLGLDRTFASRGILISNLLPFFVLFLSHRFIPDEKITWQKMAGIGMGFCGVAFMFLGHTGAYGAFHSGDPIVLAAVIVWSCNVVYTKRIISAYAPFHLVLYPMMVSVPVFLCAGVLSGEMMVFDLNATVLGAYAYQSLISAAFGFVAWSTMLQRYGASTLHSFVFIMPIAGVVFSALILQEPITPNIVVALILIAGGILMVQRSPKKAVFSFSLTRGI</sequence>
<dbReference type="KEGG" id="dov:DSCO28_48220"/>
<feature type="transmembrane region" description="Helical" evidence="6">
    <location>
        <begin position="142"/>
        <end position="164"/>
    </location>
</feature>
<dbReference type="InterPro" id="IPR000620">
    <property type="entry name" value="EamA_dom"/>
</dbReference>
<evidence type="ECO:0000313" key="8">
    <source>
        <dbReference type="EMBL" id="BBO84256.1"/>
    </source>
</evidence>
<evidence type="ECO:0000256" key="3">
    <source>
        <dbReference type="ARBA" id="ARBA00022692"/>
    </source>
</evidence>
<feature type="transmembrane region" description="Helical" evidence="6">
    <location>
        <begin position="229"/>
        <end position="247"/>
    </location>
</feature>
<evidence type="ECO:0000256" key="5">
    <source>
        <dbReference type="ARBA" id="ARBA00023136"/>
    </source>
</evidence>
<organism evidence="8 9">
    <name type="scientific">Desulfosarcina ovata subsp. sediminis</name>
    <dbReference type="NCBI Taxonomy" id="885957"/>
    <lineage>
        <taxon>Bacteria</taxon>
        <taxon>Pseudomonadati</taxon>
        <taxon>Thermodesulfobacteriota</taxon>
        <taxon>Desulfobacteria</taxon>
        <taxon>Desulfobacterales</taxon>
        <taxon>Desulfosarcinaceae</taxon>
        <taxon>Desulfosarcina</taxon>
    </lineage>
</organism>
<feature type="transmembrane region" description="Helical" evidence="6">
    <location>
        <begin position="53"/>
        <end position="71"/>
    </location>
</feature>
<feature type="transmembrane region" description="Helical" evidence="6">
    <location>
        <begin position="170"/>
        <end position="185"/>
    </location>
</feature>
<reference evidence="8 9" key="1">
    <citation type="submission" date="2019-11" db="EMBL/GenBank/DDBJ databases">
        <title>Comparative genomics of hydrocarbon-degrading Desulfosarcina strains.</title>
        <authorList>
            <person name="Watanabe M."/>
            <person name="Kojima H."/>
            <person name="Fukui M."/>
        </authorList>
    </citation>
    <scope>NUCLEOTIDE SEQUENCE [LARGE SCALE GENOMIC DNA]</scope>
    <source>
        <strain evidence="8 9">28bB2T</strain>
    </source>
</reference>
<keyword evidence="3 6" id="KW-0812">Transmembrane</keyword>
<feature type="domain" description="EamA" evidence="7">
    <location>
        <begin position="166"/>
        <end position="300"/>
    </location>
</feature>
<accession>A0A5K7ZVR7</accession>
<evidence type="ECO:0000256" key="4">
    <source>
        <dbReference type="ARBA" id="ARBA00022989"/>
    </source>
</evidence>
<comment type="subcellular location">
    <subcellularLocation>
        <location evidence="1">Cell membrane</location>
        <topology evidence="1">Multi-pass membrane protein</topology>
    </subcellularLocation>
</comment>
<evidence type="ECO:0000256" key="6">
    <source>
        <dbReference type="SAM" id="Phobius"/>
    </source>
</evidence>
<protein>
    <submittedName>
        <fullName evidence="8">Transporter</fullName>
    </submittedName>
</protein>
<dbReference type="EMBL" id="AP021876">
    <property type="protein sequence ID" value="BBO84256.1"/>
    <property type="molecule type" value="Genomic_DNA"/>
</dbReference>
<dbReference type="SUPFAM" id="SSF103481">
    <property type="entry name" value="Multidrug resistance efflux transporter EmrE"/>
    <property type="match status" value="2"/>
</dbReference>
<name>A0A5K7ZVR7_9BACT</name>
<dbReference type="PANTHER" id="PTHR32322">
    <property type="entry name" value="INNER MEMBRANE TRANSPORTER"/>
    <property type="match status" value="1"/>
</dbReference>
<dbReference type="PANTHER" id="PTHR32322:SF18">
    <property type="entry name" value="S-ADENOSYLMETHIONINE_S-ADENOSYLHOMOCYSTEINE TRANSPORTER"/>
    <property type="match status" value="1"/>
</dbReference>
<evidence type="ECO:0000259" key="7">
    <source>
        <dbReference type="Pfam" id="PF00892"/>
    </source>
</evidence>
<feature type="transmembrane region" description="Helical" evidence="6">
    <location>
        <begin position="83"/>
        <end position="101"/>
    </location>
</feature>
<keyword evidence="5 6" id="KW-0472">Membrane</keyword>
<dbReference type="InterPro" id="IPR037185">
    <property type="entry name" value="EmrE-like"/>
</dbReference>
<gene>
    <name evidence="8" type="ORF">DSCO28_48220</name>
</gene>
<feature type="transmembrane region" description="Helical" evidence="6">
    <location>
        <begin position="12"/>
        <end position="33"/>
    </location>
</feature>